<dbReference type="PROSITE" id="PS50005">
    <property type="entry name" value="TPR"/>
    <property type="match status" value="1"/>
</dbReference>
<dbReference type="Proteomes" id="UP000007875">
    <property type="component" value="Unassembled WGS sequence"/>
</dbReference>
<protein>
    <submittedName>
        <fullName evidence="8">Uncharacterized protein</fullName>
    </submittedName>
</protein>
<keyword evidence="4 7" id="KW-0802">TPR repeat</keyword>
<organism evidence="8 9">
    <name type="scientific">Ciona savignyi</name>
    <name type="common">Pacific transparent sea squirt</name>
    <dbReference type="NCBI Taxonomy" id="51511"/>
    <lineage>
        <taxon>Eukaryota</taxon>
        <taxon>Metazoa</taxon>
        <taxon>Chordata</taxon>
        <taxon>Tunicata</taxon>
        <taxon>Ascidiacea</taxon>
        <taxon>Phlebobranchia</taxon>
        <taxon>Cionidae</taxon>
        <taxon>Ciona</taxon>
    </lineage>
</organism>
<dbReference type="InterPro" id="IPR011990">
    <property type="entry name" value="TPR-like_helical_dom_sf"/>
</dbReference>
<dbReference type="Gene3D" id="1.25.40.10">
    <property type="entry name" value="Tetratricopeptide repeat domain"/>
    <property type="match status" value="2"/>
</dbReference>
<comment type="subcellular location">
    <subcellularLocation>
        <location evidence="1">Mitochondrion</location>
    </subcellularLocation>
</comment>
<dbReference type="OMA" id="ANTYYEM"/>
<reference evidence="8" key="3">
    <citation type="submission" date="2025-09" db="UniProtKB">
        <authorList>
            <consortium name="Ensembl"/>
        </authorList>
    </citation>
    <scope>IDENTIFICATION</scope>
</reference>
<keyword evidence="6" id="KW-0496">Mitochondrion</keyword>
<keyword evidence="9" id="KW-1185">Reference proteome</keyword>
<sequence>MSRLWSRYACLGGHAVRLFSDFTTSYARNSAQYFNFDRLNGVSKALHSPKCRALTPFVFAFSLFTTKVDDQANSDAKQDNKDIQELVIQGKSYLAAKQNPGKAEMSYLKALHLALERGDRKVIAHVQDLLANLALHANQYDKAEPLFRSVLQNLIATGTQPNDPAILEISLKLASIYAGQSKKELAVTGYNWCADTCRSNLKKFRDTGMKITDKEYLNSAALLGMILDSYGRYLFDTGQHKEALACAMEAKQLSQQIYGENDVRTLVLYNDIGSVKSRMGQHEEALEYVLKAVNGAESSAVEANDKAVFYTNLSMVYMQQGKHKEAEEAYKKALIEVSKTKDEQLKRYVGSLANILVLNESEKKSKS</sequence>
<dbReference type="InterPro" id="IPR019734">
    <property type="entry name" value="TPR_rpt"/>
</dbReference>
<dbReference type="Pfam" id="PF13181">
    <property type="entry name" value="TPR_8"/>
    <property type="match status" value="1"/>
</dbReference>
<dbReference type="GeneTree" id="ENSGT00390000009194"/>
<dbReference type="FunCoup" id="H2Z3L7">
    <property type="interactions" value="24"/>
</dbReference>
<dbReference type="GO" id="GO:0034551">
    <property type="term" value="P:mitochondrial respiratory chain complex III assembly"/>
    <property type="evidence" value="ECO:0007669"/>
    <property type="project" value="InterPro"/>
</dbReference>
<dbReference type="SUPFAM" id="SSF48452">
    <property type="entry name" value="TPR-like"/>
    <property type="match status" value="2"/>
</dbReference>
<feature type="repeat" description="TPR" evidence="7">
    <location>
        <begin position="307"/>
        <end position="340"/>
    </location>
</feature>
<evidence type="ECO:0000313" key="9">
    <source>
        <dbReference type="Proteomes" id="UP000007875"/>
    </source>
</evidence>
<keyword evidence="3" id="KW-0677">Repeat</keyword>
<dbReference type="InParanoid" id="H2Z3L7"/>
<dbReference type="eggNOG" id="KOG1840">
    <property type="taxonomic scope" value="Eukaryota"/>
</dbReference>
<evidence type="ECO:0000313" key="8">
    <source>
        <dbReference type="Ensembl" id="ENSCSAVP00000012179.1"/>
    </source>
</evidence>
<evidence type="ECO:0000256" key="1">
    <source>
        <dbReference type="ARBA" id="ARBA00004173"/>
    </source>
</evidence>
<dbReference type="PANTHER" id="PTHR13143:SF6">
    <property type="entry name" value="TETRATRICOPEPTIDE REPEAT PROTEIN 19, MITOCHONDRIAL"/>
    <property type="match status" value="1"/>
</dbReference>
<name>H2Z3L7_CIOSA</name>
<reference evidence="9" key="1">
    <citation type="submission" date="2003-08" db="EMBL/GenBank/DDBJ databases">
        <authorList>
            <person name="Birren B."/>
            <person name="Nusbaum C."/>
            <person name="Abebe A."/>
            <person name="Abouelleil A."/>
            <person name="Adekoya E."/>
            <person name="Ait-zahra M."/>
            <person name="Allen N."/>
            <person name="Allen T."/>
            <person name="An P."/>
            <person name="Anderson M."/>
            <person name="Anderson S."/>
            <person name="Arachchi H."/>
            <person name="Armbruster J."/>
            <person name="Bachantsang P."/>
            <person name="Baldwin J."/>
            <person name="Barry A."/>
            <person name="Bayul T."/>
            <person name="Blitshsteyn B."/>
            <person name="Bloom T."/>
            <person name="Blye J."/>
            <person name="Boguslavskiy L."/>
            <person name="Borowsky M."/>
            <person name="Boukhgalter B."/>
            <person name="Brunache A."/>
            <person name="Butler J."/>
            <person name="Calixte N."/>
            <person name="Calvo S."/>
            <person name="Camarata J."/>
            <person name="Campo K."/>
            <person name="Chang J."/>
            <person name="Cheshatsang Y."/>
            <person name="Citroen M."/>
            <person name="Collymore A."/>
            <person name="Considine T."/>
            <person name="Cook A."/>
            <person name="Cooke P."/>
            <person name="Corum B."/>
            <person name="Cuomo C."/>
            <person name="David R."/>
            <person name="Dawoe T."/>
            <person name="Degray S."/>
            <person name="Dodge S."/>
            <person name="Dooley K."/>
            <person name="Dorje P."/>
            <person name="Dorjee K."/>
            <person name="Dorris L."/>
            <person name="Duffey N."/>
            <person name="Dupes A."/>
            <person name="Elkins T."/>
            <person name="Engels R."/>
            <person name="Erickson J."/>
            <person name="Farina A."/>
            <person name="Faro S."/>
            <person name="Ferreira P."/>
            <person name="Fischer H."/>
            <person name="Fitzgerald M."/>
            <person name="Foley K."/>
            <person name="Gage D."/>
            <person name="Galagan J."/>
            <person name="Gearin G."/>
            <person name="Gnerre S."/>
            <person name="Gnirke A."/>
            <person name="Goyette A."/>
            <person name="Graham J."/>
            <person name="Grandbois E."/>
            <person name="Gyaltsen K."/>
            <person name="Hafez N."/>
            <person name="Hagopian D."/>
            <person name="Hagos B."/>
            <person name="Hall J."/>
            <person name="Hatcher B."/>
            <person name="Heller A."/>
            <person name="Higgins H."/>
            <person name="Honan T."/>
            <person name="Horn A."/>
            <person name="Houde N."/>
            <person name="Hughes L."/>
            <person name="Hulme W."/>
            <person name="Husby E."/>
            <person name="Iliev I."/>
            <person name="Jaffe D."/>
            <person name="Jones C."/>
            <person name="Kamal M."/>
            <person name="Kamat A."/>
            <person name="Kamvysselis M."/>
            <person name="Karlsson E."/>
            <person name="Kells C."/>
            <person name="Kieu A."/>
            <person name="Kisner P."/>
            <person name="Kodira C."/>
            <person name="Kulbokas E."/>
            <person name="Labutti K."/>
            <person name="Lama D."/>
            <person name="Landers T."/>
            <person name="Leger J."/>
            <person name="Levine S."/>
            <person name="Lewis D."/>
            <person name="Lewis T."/>
            <person name="Lindblad-toh K."/>
            <person name="Liu X."/>
            <person name="Lokyitsang T."/>
            <person name="Lokyitsang Y."/>
            <person name="Lucien O."/>
            <person name="Lui A."/>
            <person name="Ma L.J."/>
            <person name="Mabbitt R."/>
            <person name="Macdonald J."/>
            <person name="Maclean C."/>
            <person name="Major J."/>
            <person name="Manning J."/>
            <person name="Marabella R."/>
            <person name="Maru K."/>
            <person name="Matthews C."/>
            <person name="Mauceli E."/>
            <person name="Mccarthy M."/>
            <person name="Mcdonough S."/>
            <person name="Mcghee T."/>
            <person name="Meldrim J."/>
            <person name="Meneus L."/>
            <person name="Mesirov J."/>
            <person name="Mihalev A."/>
            <person name="Mihova T."/>
            <person name="Mikkelsen T."/>
            <person name="Mlenga V."/>
            <person name="Moru K."/>
            <person name="Mozes J."/>
            <person name="Mulrain L."/>
            <person name="Munson G."/>
            <person name="Naylor J."/>
            <person name="Newes C."/>
            <person name="Nguyen C."/>
            <person name="Nguyen N."/>
            <person name="Nguyen T."/>
            <person name="Nicol R."/>
            <person name="Nielsen C."/>
            <person name="Nizzari M."/>
            <person name="Norbu C."/>
            <person name="Norbu N."/>
            <person name="O'donnell P."/>
            <person name="Okoawo O."/>
            <person name="O'leary S."/>
            <person name="Omotosho B."/>
            <person name="O'neill K."/>
            <person name="Osman S."/>
            <person name="Parker S."/>
            <person name="Perrin D."/>
            <person name="Phunkhang P."/>
            <person name="Piqani B."/>
            <person name="Purcell S."/>
            <person name="Rachupka T."/>
            <person name="Ramasamy U."/>
            <person name="Rameau R."/>
            <person name="Ray V."/>
            <person name="Raymond C."/>
            <person name="Retta R."/>
            <person name="Richardson S."/>
            <person name="Rise C."/>
            <person name="Rodriguez J."/>
            <person name="Rogers J."/>
            <person name="Rogov P."/>
            <person name="Rutman M."/>
            <person name="Schupbach R."/>
            <person name="Seaman C."/>
            <person name="Settipalli S."/>
            <person name="Sharpe T."/>
            <person name="Sheridan J."/>
            <person name="Sherpa N."/>
            <person name="Shi J."/>
            <person name="Smirnov S."/>
            <person name="Smith C."/>
            <person name="Sougnez C."/>
            <person name="Spencer B."/>
            <person name="Stalker J."/>
            <person name="Stange-thomann N."/>
            <person name="Stavropoulos S."/>
            <person name="Stetson K."/>
            <person name="Stone C."/>
            <person name="Stone S."/>
            <person name="Stubbs M."/>
            <person name="Talamas J."/>
            <person name="Tchuinga P."/>
            <person name="Tenzing P."/>
            <person name="Tesfaye S."/>
            <person name="Theodore J."/>
            <person name="Thoulutsang Y."/>
            <person name="Topham K."/>
            <person name="Towey S."/>
            <person name="Tsamla T."/>
            <person name="Tsomo N."/>
            <person name="Vallee D."/>
            <person name="Vassiliev H."/>
            <person name="Venkataraman V."/>
            <person name="Vinson J."/>
            <person name="Vo A."/>
            <person name="Wade C."/>
            <person name="Wang S."/>
            <person name="Wangchuk T."/>
            <person name="Wangdi T."/>
            <person name="Whittaker C."/>
            <person name="Wilkinson J."/>
            <person name="Wu Y."/>
            <person name="Wyman D."/>
            <person name="Yadav S."/>
            <person name="Yang S."/>
            <person name="Yang X."/>
            <person name="Yeager S."/>
            <person name="Yee E."/>
            <person name="Young G."/>
            <person name="Zainoun J."/>
            <person name="Zembeck L."/>
            <person name="Zimmer A."/>
            <person name="Zody M."/>
            <person name="Lander E."/>
        </authorList>
    </citation>
    <scope>NUCLEOTIDE SEQUENCE [LARGE SCALE GENOMIC DNA]</scope>
</reference>
<dbReference type="PANTHER" id="PTHR13143">
    <property type="entry name" value="TETRATRICOPEPTIDE REPEAT PROTEIN 19"/>
    <property type="match status" value="1"/>
</dbReference>
<dbReference type="AlphaFoldDB" id="H2Z3L7"/>
<keyword evidence="5" id="KW-0809">Transit peptide</keyword>
<evidence type="ECO:0000256" key="5">
    <source>
        <dbReference type="ARBA" id="ARBA00022946"/>
    </source>
</evidence>
<evidence type="ECO:0000256" key="4">
    <source>
        <dbReference type="ARBA" id="ARBA00022803"/>
    </source>
</evidence>
<dbReference type="HOGENOM" id="CLU_057135_1_0_1"/>
<accession>H2Z3L7</accession>
<dbReference type="STRING" id="51511.ENSCSAVP00000012179"/>
<evidence type="ECO:0000256" key="7">
    <source>
        <dbReference type="PROSITE-ProRule" id="PRU00339"/>
    </source>
</evidence>
<evidence type="ECO:0000256" key="3">
    <source>
        <dbReference type="ARBA" id="ARBA00022737"/>
    </source>
</evidence>
<comment type="similarity">
    <text evidence="2">Belongs to the TTC19 family.</text>
</comment>
<evidence type="ECO:0000256" key="6">
    <source>
        <dbReference type="ARBA" id="ARBA00023128"/>
    </source>
</evidence>
<dbReference type="InterPro" id="IPR040395">
    <property type="entry name" value="TTC19"/>
</dbReference>
<reference evidence="8" key="2">
    <citation type="submission" date="2025-08" db="UniProtKB">
        <authorList>
            <consortium name="Ensembl"/>
        </authorList>
    </citation>
    <scope>IDENTIFICATION</scope>
</reference>
<dbReference type="Pfam" id="PF13424">
    <property type="entry name" value="TPR_12"/>
    <property type="match status" value="1"/>
</dbReference>
<evidence type="ECO:0000256" key="2">
    <source>
        <dbReference type="ARBA" id="ARBA00008219"/>
    </source>
</evidence>
<dbReference type="SMART" id="SM00028">
    <property type="entry name" value="TPR"/>
    <property type="match status" value="4"/>
</dbReference>
<proteinExistence type="inferred from homology"/>
<dbReference type="GO" id="GO:0005743">
    <property type="term" value="C:mitochondrial inner membrane"/>
    <property type="evidence" value="ECO:0007669"/>
    <property type="project" value="TreeGrafter"/>
</dbReference>
<dbReference type="Ensembl" id="ENSCSAVT00000012321.1">
    <property type="protein sequence ID" value="ENSCSAVP00000012179.1"/>
    <property type="gene ID" value="ENSCSAVG00000007175.1"/>
</dbReference>